<comment type="caution">
    <text evidence="1">The sequence shown here is derived from an EMBL/GenBank/DDBJ whole genome shotgun (WGS) entry which is preliminary data.</text>
</comment>
<evidence type="ECO:0000313" key="1">
    <source>
        <dbReference type="EMBL" id="MCH4295933.1"/>
    </source>
</evidence>
<dbReference type="EMBL" id="JAKUDL010000006">
    <property type="protein sequence ID" value="MCH4295933.1"/>
    <property type="molecule type" value="Genomic_DNA"/>
</dbReference>
<dbReference type="Pfam" id="PF01904">
    <property type="entry name" value="DUF72"/>
    <property type="match status" value="1"/>
</dbReference>
<organism evidence="1 2">
    <name type="scientific">Shewanella zhuhaiensis</name>
    <dbReference type="NCBI Taxonomy" id="2919576"/>
    <lineage>
        <taxon>Bacteria</taxon>
        <taxon>Pseudomonadati</taxon>
        <taxon>Pseudomonadota</taxon>
        <taxon>Gammaproteobacteria</taxon>
        <taxon>Alteromonadales</taxon>
        <taxon>Shewanellaceae</taxon>
        <taxon>Shewanella</taxon>
    </lineage>
</organism>
<proteinExistence type="predicted"/>
<dbReference type="RefSeq" id="WP_240592038.1">
    <property type="nucleotide sequence ID" value="NZ_JAKUDL010000006.1"/>
</dbReference>
<keyword evidence="2" id="KW-1185">Reference proteome</keyword>
<protein>
    <submittedName>
        <fullName evidence="1">DUF72 domain-containing protein</fullName>
    </submittedName>
</protein>
<gene>
    <name evidence="1" type="ORF">MJ923_16625</name>
</gene>
<dbReference type="PANTHER" id="PTHR30348:SF9">
    <property type="entry name" value="UPF0759 PROTEIN YECE"/>
    <property type="match status" value="1"/>
</dbReference>
<dbReference type="InterPro" id="IPR002763">
    <property type="entry name" value="DUF72"/>
</dbReference>
<sequence length="312" mass="34231">MSQAQLPRLRVGMAMWSHKGWKSLLPGSGAEARLAAYAEAFDTVEGNTTFYALPSAQTVAVWNSATPDGFRFTFKMPSRITHELALHNSQQEVTAFFRLMTPLLAKTAIWKIQLPARFGPESLPVLEAFLSTLPEGIGLGVEVRHRAFFAKGEAERDFNRLLMEKGVNRIIMDTRPVFALPPINEAVIDAHQKKPRVPVHPIATAANPVVRFIAQPHALQAWGVEPLSLGLQPGCDNQSFFTPWLTKLGQWLAEGRSPYLFIHTPDNSDAPELAAVLVASLSESLAAQGLEAAVWNPAVVNARQQDGQISLL</sequence>
<dbReference type="Gene3D" id="3.20.20.410">
    <property type="entry name" value="Protein of unknown function UPF0759"/>
    <property type="match status" value="1"/>
</dbReference>
<dbReference type="SUPFAM" id="SSF117396">
    <property type="entry name" value="TM1631-like"/>
    <property type="match status" value="1"/>
</dbReference>
<dbReference type="Proteomes" id="UP001297581">
    <property type="component" value="Unassembled WGS sequence"/>
</dbReference>
<dbReference type="AlphaFoldDB" id="A0AAJ1BJR4"/>
<accession>A0AAJ1BJR4</accession>
<evidence type="ECO:0000313" key="2">
    <source>
        <dbReference type="Proteomes" id="UP001297581"/>
    </source>
</evidence>
<dbReference type="InterPro" id="IPR036520">
    <property type="entry name" value="UPF0759_sf"/>
</dbReference>
<reference evidence="1 2" key="1">
    <citation type="submission" date="2022-02" db="EMBL/GenBank/DDBJ databases">
        <title>The genome sequence of Shewanella sp. 3B26.</title>
        <authorList>
            <person name="Du J."/>
        </authorList>
    </citation>
    <scope>NUCLEOTIDE SEQUENCE [LARGE SCALE GENOMIC DNA]</scope>
    <source>
        <strain evidence="1 2">3B26</strain>
    </source>
</reference>
<name>A0AAJ1BJR4_9GAMM</name>
<dbReference type="PANTHER" id="PTHR30348">
    <property type="entry name" value="UNCHARACTERIZED PROTEIN YECE"/>
    <property type="match status" value="1"/>
</dbReference>